<dbReference type="KEGG" id="sur:STAUR_5207"/>
<dbReference type="AlphaFoldDB" id="E3FJW7"/>
<gene>
    <name evidence="1" type="ordered locus">STAUR_5207</name>
</gene>
<evidence type="ECO:0000313" key="1">
    <source>
        <dbReference type="EMBL" id="ADO72979.1"/>
    </source>
</evidence>
<reference evidence="1 2" key="1">
    <citation type="journal article" date="2011" name="Mol. Biol. Evol.">
        <title>Comparative genomic analysis of fruiting body formation in Myxococcales.</title>
        <authorList>
            <person name="Huntley S."/>
            <person name="Hamann N."/>
            <person name="Wegener-Feldbrugge S."/>
            <person name="Treuner-Lange A."/>
            <person name="Kube M."/>
            <person name="Reinhardt R."/>
            <person name="Klages S."/>
            <person name="Muller R."/>
            <person name="Ronning C.M."/>
            <person name="Nierman W.C."/>
            <person name="Sogaard-Andersen L."/>
        </authorList>
    </citation>
    <scope>NUCLEOTIDE SEQUENCE [LARGE SCALE GENOMIC DNA]</scope>
    <source>
        <strain evidence="1 2">DW4/3-1</strain>
    </source>
</reference>
<dbReference type="EMBL" id="CP002271">
    <property type="protein sequence ID" value="ADO72979.1"/>
    <property type="molecule type" value="Genomic_DNA"/>
</dbReference>
<evidence type="ECO:0000313" key="2">
    <source>
        <dbReference type="Proteomes" id="UP000001351"/>
    </source>
</evidence>
<keyword evidence="2" id="KW-1185">Reference proteome</keyword>
<sequence>MWIEAIVMPREERTSSRRAPRRDRRAIHQAGCEESLQFRADVLDYLQHHKLMSSVKWVSDPGCLPLVTLLCQQKVLEQLRRAPQFEAGHSAPLELSA</sequence>
<accession>E3FJW7</accession>
<proteinExistence type="predicted"/>
<dbReference type="eggNOG" id="ENOG5031U0Q">
    <property type="taxonomic scope" value="Bacteria"/>
</dbReference>
<protein>
    <submittedName>
        <fullName evidence="1">Uncharacterized protein</fullName>
    </submittedName>
</protein>
<organism evidence="1 2">
    <name type="scientific">Stigmatella aurantiaca (strain DW4/3-1)</name>
    <dbReference type="NCBI Taxonomy" id="378806"/>
    <lineage>
        <taxon>Bacteria</taxon>
        <taxon>Pseudomonadati</taxon>
        <taxon>Myxococcota</taxon>
        <taxon>Myxococcia</taxon>
        <taxon>Myxococcales</taxon>
        <taxon>Cystobacterineae</taxon>
        <taxon>Archangiaceae</taxon>
        <taxon>Stigmatella</taxon>
    </lineage>
</organism>
<dbReference type="OrthoDB" id="5515982at2"/>
<dbReference type="Proteomes" id="UP000001351">
    <property type="component" value="Chromosome"/>
</dbReference>
<dbReference type="HOGENOM" id="CLU_153840_0_0_7"/>
<name>E3FJW7_STIAD</name>